<dbReference type="EMBL" id="QEAP01000213">
    <property type="protein sequence ID" value="TPX73030.1"/>
    <property type="molecule type" value="Genomic_DNA"/>
</dbReference>
<name>A0A507FBR6_9FUNG</name>
<dbReference type="GO" id="GO:0000965">
    <property type="term" value="P:mitochondrial RNA 3'-end processing"/>
    <property type="evidence" value="ECO:0007669"/>
    <property type="project" value="TreeGrafter"/>
</dbReference>
<keyword evidence="7" id="KW-0347">Helicase</keyword>
<proteinExistence type="predicted"/>
<comment type="caution">
    <text evidence="15">The sequence shown here is derived from an EMBL/GenBank/DDBJ whole genome shotgun (WGS) entry which is preliminary data.</text>
</comment>
<dbReference type="InterPro" id="IPR022192">
    <property type="entry name" value="SUV3_C"/>
</dbReference>
<dbReference type="PROSITE" id="PS51194">
    <property type="entry name" value="HELICASE_CTER"/>
    <property type="match status" value="1"/>
</dbReference>
<accession>A0A507FBR6</accession>
<dbReference type="GO" id="GO:0045025">
    <property type="term" value="C:mitochondrial degradosome"/>
    <property type="evidence" value="ECO:0007669"/>
    <property type="project" value="TreeGrafter"/>
</dbReference>
<dbReference type="FunFam" id="3.40.50.300:FF:000269">
    <property type="entry name" value="ATP-dependent RNA helicase SUPV3L1, mitochondrial"/>
    <property type="match status" value="1"/>
</dbReference>
<dbReference type="EC" id="3.6.4.13" evidence="4"/>
<dbReference type="GO" id="GO:0016787">
    <property type="term" value="F:hydrolase activity"/>
    <property type="evidence" value="ECO:0007669"/>
    <property type="project" value="UniProtKB-KW"/>
</dbReference>
<dbReference type="Pfam" id="PF22527">
    <property type="entry name" value="DEXQc_Suv3"/>
    <property type="match status" value="1"/>
</dbReference>
<keyword evidence="8" id="KW-0067">ATP-binding</keyword>
<dbReference type="PANTHER" id="PTHR12131:SF1">
    <property type="entry name" value="ATP-DEPENDENT RNA HELICASE SUPV3L1, MITOCHONDRIAL-RELATED"/>
    <property type="match status" value="1"/>
</dbReference>
<organism evidence="15 16">
    <name type="scientific">Chytriomyces confervae</name>
    <dbReference type="NCBI Taxonomy" id="246404"/>
    <lineage>
        <taxon>Eukaryota</taxon>
        <taxon>Fungi</taxon>
        <taxon>Fungi incertae sedis</taxon>
        <taxon>Chytridiomycota</taxon>
        <taxon>Chytridiomycota incertae sedis</taxon>
        <taxon>Chytridiomycetes</taxon>
        <taxon>Chytridiales</taxon>
        <taxon>Chytriomycetaceae</taxon>
        <taxon>Chytriomyces</taxon>
    </lineage>
</organism>
<comment type="subcellular location">
    <subcellularLocation>
        <location evidence="3">Mitochondrion matrix</location>
    </subcellularLocation>
</comment>
<dbReference type="AlphaFoldDB" id="A0A507FBR6"/>
<evidence type="ECO:0000256" key="3">
    <source>
        <dbReference type="ARBA" id="ARBA00004305"/>
    </source>
</evidence>
<evidence type="ECO:0000256" key="10">
    <source>
        <dbReference type="ARBA" id="ARBA00023128"/>
    </source>
</evidence>
<dbReference type="InterPro" id="IPR001650">
    <property type="entry name" value="Helicase_C-like"/>
</dbReference>
<evidence type="ECO:0000256" key="5">
    <source>
        <dbReference type="ARBA" id="ARBA00022741"/>
    </source>
</evidence>
<evidence type="ECO:0000313" key="16">
    <source>
        <dbReference type="Proteomes" id="UP000320333"/>
    </source>
</evidence>
<evidence type="ECO:0000256" key="7">
    <source>
        <dbReference type="ARBA" id="ARBA00022806"/>
    </source>
</evidence>
<evidence type="ECO:0000256" key="6">
    <source>
        <dbReference type="ARBA" id="ARBA00022801"/>
    </source>
</evidence>
<protein>
    <recommendedName>
        <fullName evidence="4">RNA helicase</fullName>
        <ecNumber evidence="4">3.6.4.13</ecNumber>
    </recommendedName>
</protein>
<dbReference type="Pfam" id="PF00271">
    <property type="entry name" value="Helicase_C"/>
    <property type="match status" value="1"/>
</dbReference>
<sequence>MQRLSRAPAFASAQAVCPRAIISAKHFQRHRSAKSGSKRIWKEDFSNNSNNFSHLKPAPIRIDSLEGFDAPVSHSMLKSFERDGVNVKDSKQLKLARDLLMIKVPLSAFAASPSPYIIARLKDIRIVDEEARTMLSDYVNKVSSDSLPYMRVSAVADALRASKPIERFLLPGLYEFILSNVKHVDDQNLRTLMKFSDLRIPAEWYPGARLLKRNIILHVGPTNSGKTYSALKRLQESKSGVYSGPLRLLAHEVYERINKAGTPCNLLTGEERRISDGVEKWACTVEMTPLTKEFEVAVVDEIQMIGDEQRGWAWTQALLGLQAKEVHLCGEATVIPLVERICEMTGDTVTIHHYKRLTELVIEPKGFQNNFNNIRPGDCVVTFSRKNIFALRKRIESVGNLKVAVIYGNLPPETRAEQAKLFNSIDSGYDVLVASDAIGMGLNLNIRRIIFERMDKFNGKEMRPLTLSQIKQIAGRAGRFKTQYERGYVCTFNNADMRILNQALAVTNPLPLPSAGLYPTLEQMEKFAAELPEETFTGLLDKFEELSRLDGDYFLCNLSQQKETASMIQEIDLTLSDRYTLVAAPCNADNGIISASMMKFARAISSGDELSLEDSKLVFVPQEPVKSSEKLRELESMHKIIVLYLWLSFRFPSIFTSVEAAQHLKTESEIMIARSLEELNGNRKYSRVNRHAPKEMESSLNQELTYSGLDVFSGKDAGPIEVEKPVPLIDNDSRGHDVEDGRVRPRTPWHGAGGSDRARETKY</sequence>
<dbReference type="Gene3D" id="1.20.58.1080">
    <property type="match status" value="1"/>
</dbReference>
<evidence type="ECO:0000256" key="11">
    <source>
        <dbReference type="ARBA" id="ARBA00047984"/>
    </source>
</evidence>
<dbReference type="InterPro" id="IPR050699">
    <property type="entry name" value="RNA-DNA_Helicase"/>
</dbReference>
<keyword evidence="5" id="KW-0547">Nucleotide-binding</keyword>
<comment type="catalytic activity">
    <reaction evidence="11">
        <text>ATP + H2O = ADP + phosphate + H(+)</text>
        <dbReference type="Rhea" id="RHEA:13065"/>
        <dbReference type="ChEBI" id="CHEBI:15377"/>
        <dbReference type="ChEBI" id="CHEBI:15378"/>
        <dbReference type="ChEBI" id="CHEBI:30616"/>
        <dbReference type="ChEBI" id="CHEBI:43474"/>
        <dbReference type="ChEBI" id="CHEBI:456216"/>
        <dbReference type="EC" id="3.6.4.13"/>
    </reaction>
</comment>
<keyword evidence="16" id="KW-1185">Reference proteome</keyword>
<dbReference type="GO" id="GO:0005759">
    <property type="term" value="C:mitochondrial matrix"/>
    <property type="evidence" value="ECO:0007669"/>
    <property type="project" value="UniProtKB-SubCell"/>
</dbReference>
<dbReference type="CDD" id="cd18805">
    <property type="entry name" value="SF2_C_suv3"/>
    <property type="match status" value="1"/>
</dbReference>
<reference evidence="15 16" key="1">
    <citation type="journal article" date="2019" name="Sci. Rep.">
        <title>Comparative genomics of chytrid fungi reveal insights into the obligate biotrophic and pathogenic lifestyle of Synchytrium endobioticum.</title>
        <authorList>
            <person name="van de Vossenberg B.T.L.H."/>
            <person name="Warris S."/>
            <person name="Nguyen H.D.T."/>
            <person name="van Gent-Pelzer M.P.E."/>
            <person name="Joly D.L."/>
            <person name="van de Geest H.C."/>
            <person name="Bonants P.J.M."/>
            <person name="Smith D.S."/>
            <person name="Levesque C.A."/>
            <person name="van der Lee T.A.J."/>
        </authorList>
    </citation>
    <scope>NUCLEOTIDE SEQUENCE [LARGE SCALE GENOMIC DNA]</scope>
    <source>
        <strain evidence="15 16">CBS 675.73</strain>
    </source>
</reference>
<dbReference type="InterPro" id="IPR014001">
    <property type="entry name" value="Helicase_ATP-bd"/>
</dbReference>
<dbReference type="SUPFAM" id="SSF52540">
    <property type="entry name" value="P-loop containing nucleoside triphosphate hydrolases"/>
    <property type="match status" value="1"/>
</dbReference>
<evidence type="ECO:0000256" key="12">
    <source>
        <dbReference type="SAM" id="MobiDB-lite"/>
    </source>
</evidence>
<evidence type="ECO:0000259" key="13">
    <source>
        <dbReference type="PROSITE" id="PS51192"/>
    </source>
</evidence>
<keyword evidence="10" id="KW-0496">Mitochondrion</keyword>
<keyword evidence="6" id="KW-0378">Hydrolase</keyword>
<feature type="compositionally biased region" description="Basic and acidic residues" evidence="12">
    <location>
        <begin position="731"/>
        <end position="743"/>
    </location>
</feature>
<evidence type="ECO:0000256" key="9">
    <source>
        <dbReference type="ARBA" id="ARBA00022946"/>
    </source>
</evidence>
<dbReference type="GO" id="GO:0003724">
    <property type="term" value="F:RNA helicase activity"/>
    <property type="evidence" value="ECO:0007669"/>
    <property type="project" value="UniProtKB-EC"/>
</dbReference>
<dbReference type="Gene3D" id="1.20.272.40">
    <property type="match status" value="1"/>
</dbReference>
<evidence type="ECO:0000313" key="15">
    <source>
        <dbReference type="EMBL" id="TPX73030.1"/>
    </source>
</evidence>
<dbReference type="Pfam" id="PF18147">
    <property type="entry name" value="Suv3_C_1"/>
    <property type="match status" value="1"/>
</dbReference>
<evidence type="ECO:0000256" key="8">
    <source>
        <dbReference type="ARBA" id="ARBA00022840"/>
    </source>
</evidence>
<keyword evidence="9" id="KW-0809">Transit peptide</keyword>
<gene>
    <name evidence="15" type="ORF">CcCBS67573_g05700</name>
</gene>
<dbReference type="STRING" id="246404.A0A507FBR6"/>
<comment type="cofactor">
    <cofactor evidence="2">
        <name>Mg(2+)</name>
        <dbReference type="ChEBI" id="CHEBI:18420"/>
    </cofactor>
</comment>
<dbReference type="Proteomes" id="UP000320333">
    <property type="component" value="Unassembled WGS sequence"/>
</dbReference>
<dbReference type="OrthoDB" id="6692397at2759"/>
<evidence type="ECO:0000256" key="1">
    <source>
        <dbReference type="ARBA" id="ARBA00001936"/>
    </source>
</evidence>
<comment type="cofactor">
    <cofactor evidence="1">
        <name>Mn(2+)</name>
        <dbReference type="ChEBI" id="CHEBI:29035"/>
    </cofactor>
</comment>
<dbReference type="GO" id="GO:0005524">
    <property type="term" value="F:ATP binding"/>
    <property type="evidence" value="ECO:0007669"/>
    <property type="project" value="UniProtKB-KW"/>
</dbReference>
<feature type="domain" description="Helicase C-terminal" evidence="14">
    <location>
        <begin position="366"/>
        <end position="525"/>
    </location>
</feature>
<dbReference type="InterPro" id="IPR041082">
    <property type="entry name" value="Suv3_C_1"/>
</dbReference>
<feature type="region of interest" description="Disordered" evidence="12">
    <location>
        <begin position="722"/>
        <end position="763"/>
    </location>
</feature>
<dbReference type="PROSITE" id="PS51192">
    <property type="entry name" value="HELICASE_ATP_BIND_1"/>
    <property type="match status" value="1"/>
</dbReference>
<evidence type="ECO:0000259" key="14">
    <source>
        <dbReference type="PROSITE" id="PS51194"/>
    </source>
</evidence>
<evidence type="ECO:0000256" key="2">
    <source>
        <dbReference type="ARBA" id="ARBA00001946"/>
    </source>
</evidence>
<dbReference type="SMART" id="SM00490">
    <property type="entry name" value="HELICc"/>
    <property type="match status" value="1"/>
</dbReference>
<dbReference type="Gene3D" id="3.40.50.300">
    <property type="entry name" value="P-loop containing nucleotide triphosphate hydrolases"/>
    <property type="match status" value="2"/>
</dbReference>
<dbReference type="InterPro" id="IPR044774">
    <property type="entry name" value="Suv3_DEXQc"/>
</dbReference>
<dbReference type="FunFam" id="3.40.50.300:FF:000957">
    <property type="entry name" value="ATP-dependent RNA helicase SUV3L, mitochondrial"/>
    <property type="match status" value="1"/>
</dbReference>
<dbReference type="CDD" id="cd17913">
    <property type="entry name" value="DEXQc_Suv3"/>
    <property type="match status" value="1"/>
</dbReference>
<dbReference type="PANTHER" id="PTHR12131">
    <property type="entry name" value="ATP-DEPENDENT RNA AND DNA HELICASE"/>
    <property type="match status" value="1"/>
</dbReference>
<dbReference type="InterPro" id="IPR027417">
    <property type="entry name" value="P-loop_NTPase"/>
</dbReference>
<dbReference type="Pfam" id="PF12513">
    <property type="entry name" value="SUV3_C"/>
    <property type="match status" value="1"/>
</dbReference>
<evidence type="ECO:0000256" key="4">
    <source>
        <dbReference type="ARBA" id="ARBA00012552"/>
    </source>
</evidence>
<feature type="domain" description="Helicase ATP-binding" evidence="13">
    <location>
        <begin position="207"/>
        <end position="352"/>
    </location>
</feature>
<dbReference type="InterPro" id="IPR055206">
    <property type="entry name" value="DEXQc_SUV3"/>
</dbReference>